<dbReference type="AlphaFoldDB" id="A0A841BLK3"/>
<evidence type="ECO:0000313" key="2">
    <source>
        <dbReference type="EMBL" id="MBB5868079.1"/>
    </source>
</evidence>
<evidence type="ECO:0000313" key="3">
    <source>
        <dbReference type="Proteomes" id="UP000587527"/>
    </source>
</evidence>
<dbReference type="EMBL" id="JACHMN010000002">
    <property type="protein sequence ID" value="MBB5868079.1"/>
    <property type="molecule type" value="Genomic_DNA"/>
</dbReference>
<organism evidence="2 3">
    <name type="scientific">Allocatelliglobosispora scoriae</name>
    <dbReference type="NCBI Taxonomy" id="643052"/>
    <lineage>
        <taxon>Bacteria</taxon>
        <taxon>Bacillati</taxon>
        <taxon>Actinomycetota</taxon>
        <taxon>Actinomycetes</taxon>
        <taxon>Micromonosporales</taxon>
        <taxon>Micromonosporaceae</taxon>
        <taxon>Allocatelliglobosispora</taxon>
    </lineage>
</organism>
<keyword evidence="2" id="KW-0489">Methyltransferase</keyword>
<dbReference type="CDD" id="cd02440">
    <property type="entry name" value="AdoMet_MTases"/>
    <property type="match status" value="1"/>
</dbReference>
<dbReference type="RefSeq" id="WP_312875125.1">
    <property type="nucleotide sequence ID" value="NZ_JACHMN010000002.1"/>
</dbReference>
<feature type="domain" description="Methyltransferase" evidence="1">
    <location>
        <begin position="61"/>
        <end position="147"/>
    </location>
</feature>
<sequence length="214" mass="22952">MSSAMVVYAAALRRASRGRSAPLRLATVDGCYTHTVDARPWCADVDTADITVLRRCTGPTLDIGCGPGRLAAALAQRGVPTLGVDVNQTAVRLARRRGVTTVTGSVFDLLPDEGRWQHLLLIDGNLGIGGDPVALLRRCAELITPNGQIMVEVEPPGTPTWDGPVTITGGRHTSDVFDWSVVAADRLPEQAAAAGLRLADQWTERRRWFACLTT</sequence>
<proteinExistence type="predicted"/>
<name>A0A841BLK3_9ACTN</name>
<dbReference type="Gene3D" id="3.40.50.150">
    <property type="entry name" value="Vaccinia Virus protein VP39"/>
    <property type="match status" value="1"/>
</dbReference>
<accession>A0A841BLK3</accession>
<evidence type="ECO:0000259" key="1">
    <source>
        <dbReference type="Pfam" id="PF13649"/>
    </source>
</evidence>
<dbReference type="InterPro" id="IPR029063">
    <property type="entry name" value="SAM-dependent_MTases_sf"/>
</dbReference>
<dbReference type="Pfam" id="PF13649">
    <property type="entry name" value="Methyltransf_25"/>
    <property type="match status" value="1"/>
</dbReference>
<reference evidence="2 3" key="1">
    <citation type="submission" date="2020-08" db="EMBL/GenBank/DDBJ databases">
        <title>Sequencing the genomes of 1000 actinobacteria strains.</title>
        <authorList>
            <person name="Klenk H.-P."/>
        </authorList>
    </citation>
    <scope>NUCLEOTIDE SEQUENCE [LARGE SCALE GENOMIC DNA]</scope>
    <source>
        <strain evidence="2 3">DSM 45362</strain>
    </source>
</reference>
<protein>
    <submittedName>
        <fullName evidence="2">SAM-dependent methyltransferase</fullName>
    </submittedName>
</protein>
<gene>
    <name evidence="2" type="ORF">F4553_001458</name>
</gene>
<keyword evidence="2" id="KW-0808">Transferase</keyword>
<comment type="caution">
    <text evidence="2">The sequence shown here is derived from an EMBL/GenBank/DDBJ whole genome shotgun (WGS) entry which is preliminary data.</text>
</comment>
<dbReference type="GO" id="GO:0008168">
    <property type="term" value="F:methyltransferase activity"/>
    <property type="evidence" value="ECO:0007669"/>
    <property type="project" value="UniProtKB-KW"/>
</dbReference>
<dbReference type="SUPFAM" id="SSF53335">
    <property type="entry name" value="S-adenosyl-L-methionine-dependent methyltransferases"/>
    <property type="match status" value="1"/>
</dbReference>
<dbReference type="GO" id="GO:0032259">
    <property type="term" value="P:methylation"/>
    <property type="evidence" value="ECO:0007669"/>
    <property type="project" value="UniProtKB-KW"/>
</dbReference>
<dbReference type="InterPro" id="IPR041698">
    <property type="entry name" value="Methyltransf_25"/>
</dbReference>
<dbReference type="Proteomes" id="UP000587527">
    <property type="component" value="Unassembled WGS sequence"/>
</dbReference>
<keyword evidence="3" id="KW-1185">Reference proteome</keyword>